<dbReference type="InterPro" id="IPR011701">
    <property type="entry name" value="MFS"/>
</dbReference>
<feature type="compositionally biased region" description="Basic and acidic residues" evidence="6">
    <location>
        <begin position="8"/>
        <end position="21"/>
    </location>
</feature>
<organism evidence="8 9">
    <name type="scientific">Ambrosiozyma monospora</name>
    <name type="common">Yeast</name>
    <name type="synonym">Endomycopsis monosporus</name>
    <dbReference type="NCBI Taxonomy" id="43982"/>
    <lineage>
        <taxon>Eukaryota</taxon>
        <taxon>Fungi</taxon>
        <taxon>Dikarya</taxon>
        <taxon>Ascomycota</taxon>
        <taxon>Saccharomycotina</taxon>
        <taxon>Pichiomycetes</taxon>
        <taxon>Pichiales</taxon>
        <taxon>Pichiaceae</taxon>
        <taxon>Ambrosiozyma</taxon>
    </lineage>
</organism>
<protein>
    <submittedName>
        <fullName evidence="8">Unnamed protein product</fullName>
    </submittedName>
</protein>
<feature type="transmembrane region" description="Helical" evidence="7">
    <location>
        <begin position="55"/>
        <end position="74"/>
    </location>
</feature>
<dbReference type="GO" id="GO:1905135">
    <property type="term" value="P:biotin import across plasma membrane"/>
    <property type="evidence" value="ECO:0007669"/>
    <property type="project" value="TreeGrafter"/>
</dbReference>
<dbReference type="PANTHER" id="PTHR43791">
    <property type="entry name" value="PERMEASE-RELATED"/>
    <property type="match status" value="1"/>
</dbReference>
<dbReference type="GO" id="GO:1901604">
    <property type="term" value="F:dethiobiotin transmembrane transporter activity"/>
    <property type="evidence" value="ECO:0007669"/>
    <property type="project" value="TreeGrafter"/>
</dbReference>
<evidence type="ECO:0000256" key="1">
    <source>
        <dbReference type="ARBA" id="ARBA00004141"/>
    </source>
</evidence>
<dbReference type="InterPro" id="IPR036259">
    <property type="entry name" value="MFS_trans_sf"/>
</dbReference>
<dbReference type="GO" id="GO:0015295">
    <property type="term" value="F:solute:proton symporter activity"/>
    <property type="evidence" value="ECO:0007669"/>
    <property type="project" value="TreeGrafter"/>
</dbReference>
<dbReference type="Proteomes" id="UP001165063">
    <property type="component" value="Unassembled WGS sequence"/>
</dbReference>
<dbReference type="GO" id="GO:0015225">
    <property type="term" value="F:biotin transmembrane transporter activity"/>
    <property type="evidence" value="ECO:0007669"/>
    <property type="project" value="TreeGrafter"/>
</dbReference>
<evidence type="ECO:0000256" key="4">
    <source>
        <dbReference type="ARBA" id="ARBA00022989"/>
    </source>
</evidence>
<dbReference type="Gene3D" id="1.20.1250.20">
    <property type="entry name" value="MFS general substrate transporter like domains"/>
    <property type="match status" value="1"/>
</dbReference>
<dbReference type="GO" id="GO:0005886">
    <property type="term" value="C:plasma membrane"/>
    <property type="evidence" value="ECO:0007669"/>
    <property type="project" value="TreeGrafter"/>
</dbReference>
<evidence type="ECO:0000313" key="9">
    <source>
        <dbReference type="Proteomes" id="UP001165063"/>
    </source>
</evidence>
<dbReference type="SUPFAM" id="SSF103473">
    <property type="entry name" value="MFS general substrate transporter"/>
    <property type="match status" value="1"/>
</dbReference>
<evidence type="ECO:0000256" key="6">
    <source>
        <dbReference type="SAM" id="MobiDB-lite"/>
    </source>
</evidence>
<evidence type="ECO:0000256" key="2">
    <source>
        <dbReference type="ARBA" id="ARBA00022448"/>
    </source>
</evidence>
<name>A0A9W6YVX3_AMBMO</name>
<reference evidence="8" key="1">
    <citation type="submission" date="2023-04" db="EMBL/GenBank/DDBJ databases">
        <title>Ambrosiozyma monospora NBRC 1965.</title>
        <authorList>
            <person name="Ichikawa N."/>
            <person name="Sato H."/>
            <person name="Tonouchi N."/>
        </authorList>
    </citation>
    <scope>NUCLEOTIDE SEQUENCE</scope>
    <source>
        <strain evidence="8">NBRC 1965</strain>
    </source>
</reference>
<keyword evidence="9" id="KW-1185">Reference proteome</keyword>
<dbReference type="EMBL" id="BSXU01000775">
    <property type="protein sequence ID" value="GMG21735.1"/>
    <property type="molecule type" value="Genomic_DNA"/>
</dbReference>
<gene>
    <name evidence="8" type="ORF">Amon01_000221700</name>
</gene>
<comment type="caution">
    <text evidence="8">The sequence shown here is derived from an EMBL/GenBank/DDBJ whole genome shotgun (WGS) entry which is preliminary data.</text>
</comment>
<evidence type="ECO:0000256" key="3">
    <source>
        <dbReference type="ARBA" id="ARBA00022692"/>
    </source>
</evidence>
<feature type="region of interest" description="Disordered" evidence="6">
    <location>
        <begin position="1"/>
        <end position="39"/>
    </location>
</feature>
<sequence length="175" mass="19513">MNSPTDKTLQDGKNDEFDLESRQSVSASGSGPDEHFSKGTDHQLDKVYRHLDYRIIPALWCMYFLTSFGSSAYGNTMTMNFEKNHSLIGTLHLNSHHTSTASALYYVGYILFDLPMNLIMTKLSPQVWLSRIVITVGLVYTCYAALTNAKGIMAIRFMSGMCGAGTWPDGYGSWV</sequence>
<proteinExistence type="predicted"/>
<dbReference type="OrthoDB" id="5298304at2759"/>
<keyword evidence="5 7" id="KW-0472">Membrane</keyword>
<feature type="transmembrane region" description="Helical" evidence="7">
    <location>
        <begin position="128"/>
        <end position="146"/>
    </location>
</feature>
<keyword evidence="4 7" id="KW-1133">Transmembrane helix</keyword>
<accession>A0A9W6YVX3</accession>
<keyword evidence="3 7" id="KW-0812">Transmembrane</keyword>
<evidence type="ECO:0000256" key="5">
    <source>
        <dbReference type="ARBA" id="ARBA00023136"/>
    </source>
</evidence>
<evidence type="ECO:0000256" key="7">
    <source>
        <dbReference type="SAM" id="Phobius"/>
    </source>
</evidence>
<evidence type="ECO:0000313" key="8">
    <source>
        <dbReference type="EMBL" id="GMG21735.1"/>
    </source>
</evidence>
<dbReference type="Pfam" id="PF07690">
    <property type="entry name" value="MFS_1"/>
    <property type="match status" value="1"/>
</dbReference>
<comment type="subcellular location">
    <subcellularLocation>
        <location evidence="1">Membrane</location>
        <topology evidence="1">Multi-pass membrane protein</topology>
    </subcellularLocation>
</comment>
<keyword evidence="2" id="KW-0813">Transport</keyword>
<dbReference type="PANTHER" id="PTHR43791:SF33">
    <property type="entry name" value="VITAMIN H TRANSPORTER 1"/>
    <property type="match status" value="1"/>
</dbReference>
<dbReference type="AlphaFoldDB" id="A0A9W6YVX3"/>